<dbReference type="EMBL" id="JAUBYV010000002">
    <property type="protein sequence ID" value="KAK2628633.1"/>
    <property type="molecule type" value="Genomic_DNA"/>
</dbReference>
<feature type="region of interest" description="Disordered" evidence="5">
    <location>
        <begin position="1"/>
        <end position="28"/>
    </location>
</feature>
<feature type="binding site" evidence="4">
    <location>
        <position position="140"/>
    </location>
    <ligand>
        <name>S-adenosyl-L-methionine</name>
        <dbReference type="ChEBI" id="CHEBI:59789"/>
    </ligand>
</feature>
<dbReference type="SUPFAM" id="SSF53335">
    <property type="entry name" value="S-adenosyl-L-methionine-dependent methyltransferases"/>
    <property type="match status" value="1"/>
</dbReference>
<dbReference type="GO" id="GO:0016433">
    <property type="term" value="F:rRNA (adenine) methyltransferase activity"/>
    <property type="evidence" value="ECO:0007669"/>
    <property type="project" value="UniProtKB-UniRule"/>
</dbReference>
<sequence>MARKKATKLKSLSQGRPPTVKPPRSISSKATRNLIRTHHTLEKQKAKAIADGDQIKAAVIAKQIEIQGGIESYQRASLTGQTNERGGDSSKMLMEWLEPVYSVLKDRDTNGQPARLLEIGALSVSNACSRSRLFEVERIDLNSRAEGIKQQDFMERPIPLDDKEQFDVISLSLVLNYVPDPVGRGEMLLRTLKFLRTITPSDGLREYFPSLFLVLPSPCVANSRYLDDAKLHCIMKSLGFVQVNKKISHKLVYYLWRTGSVKPLRTISFKKEELRSGGSRNNFAIVLRGGQQL</sequence>
<dbReference type="PANTHER" id="PTHR21008:SF1">
    <property type="entry name" value="25S RRNA (ADENINE(2142)-N(1))-METHYLTRANSFERASE"/>
    <property type="match status" value="1"/>
</dbReference>
<gene>
    <name evidence="6" type="ORF">QTJ16_001736</name>
</gene>
<evidence type="ECO:0000256" key="3">
    <source>
        <dbReference type="ARBA" id="ARBA00022691"/>
    </source>
</evidence>
<dbReference type="HAMAP" id="MF_03044">
    <property type="entry name" value="BMT2"/>
    <property type="match status" value="1"/>
</dbReference>
<comment type="similarity">
    <text evidence="4">Belongs to the BMT2 family.</text>
</comment>
<evidence type="ECO:0000313" key="7">
    <source>
        <dbReference type="Proteomes" id="UP001285354"/>
    </source>
</evidence>
<evidence type="ECO:0000313" key="6">
    <source>
        <dbReference type="EMBL" id="KAK2628633.1"/>
    </source>
</evidence>
<comment type="subcellular location">
    <subcellularLocation>
        <location evidence="4">Nucleus</location>
        <location evidence="4">Nucleolus</location>
    </subcellularLocation>
</comment>
<dbReference type="InterPro" id="IPR021867">
    <property type="entry name" value="Bmt2/SAMTOR"/>
</dbReference>
<organism evidence="6 7">
    <name type="scientific">Diplocarpon rosae</name>
    <dbReference type="NCBI Taxonomy" id="946125"/>
    <lineage>
        <taxon>Eukaryota</taxon>
        <taxon>Fungi</taxon>
        <taxon>Dikarya</taxon>
        <taxon>Ascomycota</taxon>
        <taxon>Pezizomycotina</taxon>
        <taxon>Leotiomycetes</taxon>
        <taxon>Helotiales</taxon>
        <taxon>Drepanopezizaceae</taxon>
        <taxon>Diplocarpon</taxon>
    </lineage>
</organism>
<dbReference type="GO" id="GO:0005730">
    <property type="term" value="C:nucleolus"/>
    <property type="evidence" value="ECO:0007669"/>
    <property type="project" value="UniProtKB-SubCell"/>
</dbReference>
<evidence type="ECO:0000256" key="5">
    <source>
        <dbReference type="SAM" id="MobiDB-lite"/>
    </source>
</evidence>
<keyword evidence="1 4" id="KW-0489">Methyltransferase</keyword>
<keyword evidence="4" id="KW-0539">Nucleus</keyword>
<evidence type="ECO:0000256" key="4">
    <source>
        <dbReference type="HAMAP-Rule" id="MF_03044"/>
    </source>
</evidence>
<proteinExistence type="inferred from homology"/>
<dbReference type="Proteomes" id="UP001285354">
    <property type="component" value="Unassembled WGS sequence"/>
</dbReference>
<dbReference type="EC" id="2.1.1.-" evidence="4"/>
<name>A0AAD9T4C6_9HELO</name>
<comment type="caution">
    <text evidence="6">The sequence shown here is derived from an EMBL/GenBank/DDBJ whole genome shotgun (WGS) entry which is preliminary data.</text>
</comment>
<dbReference type="PANTHER" id="PTHR21008">
    <property type="entry name" value="S-ADENOSYLMETHIONINE SENSOR UPSTREAM OF MTORC1-RELATED"/>
    <property type="match status" value="1"/>
</dbReference>
<keyword evidence="2 4" id="KW-0808">Transferase</keyword>
<keyword evidence="3 4" id="KW-0949">S-adenosyl-L-methionine</keyword>
<feature type="binding site" evidence="4">
    <location>
        <position position="120"/>
    </location>
    <ligand>
        <name>S-adenosyl-L-methionine</name>
        <dbReference type="ChEBI" id="CHEBI:59789"/>
    </ligand>
</feature>
<accession>A0AAD9T4C6</accession>
<comment type="function">
    <text evidence="4">S-adenosyl-L-methionine-dependent methyltransferase that specifically methylates the N(1) position of an adenine present in helix 65 in 25S rRNA.</text>
</comment>
<keyword evidence="7" id="KW-1185">Reference proteome</keyword>
<protein>
    <recommendedName>
        <fullName evidence="4">25S rRNA adenine-N(1) methyltransferase</fullName>
        <ecNumber evidence="4">2.1.1.-</ecNumber>
    </recommendedName>
</protein>
<evidence type="ECO:0000256" key="2">
    <source>
        <dbReference type="ARBA" id="ARBA00022679"/>
    </source>
</evidence>
<dbReference type="AlphaFoldDB" id="A0AAD9T4C6"/>
<dbReference type="Pfam" id="PF11968">
    <property type="entry name" value="Bmt2"/>
    <property type="match status" value="1"/>
</dbReference>
<evidence type="ECO:0000256" key="1">
    <source>
        <dbReference type="ARBA" id="ARBA00022603"/>
    </source>
</evidence>
<dbReference type="InterPro" id="IPR029063">
    <property type="entry name" value="SAM-dependent_MTases_sf"/>
</dbReference>
<reference evidence="6" key="1">
    <citation type="submission" date="2023-06" db="EMBL/GenBank/DDBJ databases">
        <title>Draft genome of Marssonina rosae.</title>
        <authorList>
            <person name="Cheng Q."/>
        </authorList>
    </citation>
    <scope>NUCLEOTIDE SEQUENCE</scope>
    <source>
        <strain evidence="6">R4</strain>
    </source>
</reference>